<keyword evidence="1" id="KW-1133">Transmembrane helix</keyword>
<evidence type="ECO:0000313" key="2">
    <source>
        <dbReference type="EMBL" id="KAL0581438.1"/>
    </source>
</evidence>
<keyword evidence="1" id="KW-0472">Membrane</keyword>
<gene>
    <name evidence="2" type="ORF">V5O48_000592</name>
</gene>
<proteinExistence type="predicted"/>
<sequence length="117" mass="13492">MTGIMHQVGDVMMHRNWTAGGSIIFFPLQALGITFEMFLGSYVPKALPPWMRRTIGYAWVLAWFTWCAPIYIDPLLQGGLLDNGPRFNLTLWLWKGEWIPHTVLWPSDLSRPSMVEQ</sequence>
<evidence type="ECO:0000256" key="1">
    <source>
        <dbReference type="SAM" id="Phobius"/>
    </source>
</evidence>
<accession>A0ABR3G145</accession>
<evidence type="ECO:0008006" key="4">
    <source>
        <dbReference type="Google" id="ProtNLM"/>
    </source>
</evidence>
<keyword evidence="1" id="KW-0812">Transmembrane</keyword>
<keyword evidence="3" id="KW-1185">Reference proteome</keyword>
<dbReference type="Proteomes" id="UP001465976">
    <property type="component" value="Unassembled WGS sequence"/>
</dbReference>
<feature type="transmembrane region" description="Helical" evidence="1">
    <location>
        <begin position="55"/>
        <end position="72"/>
    </location>
</feature>
<dbReference type="EMBL" id="JBAHYK010000010">
    <property type="protein sequence ID" value="KAL0581438.1"/>
    <property type="molecule type" value="Genomic_DNA"/>
</dbReference>
<protein>
    <recommendedName>
        <fullName evidence="4">Wax synthase domain-containing protein</fullName>
    </recommendedName>
</protein>
<comment type="caution">
    <text evidence="2">The sequence shown here is derived from an EMBL/GenBank/DDBJ whole genome shotgun (WGS) entry which is preliminary data.</text>
</comment>
<reference evidence="2 3" key="1">
    <citation type="submission" date="2024-02" db="EMBL/GenBank/DDBJ databases">
        <title>A draft genome for the cacao thread blight pathogen Marasmius crinis-equi.</title>
        <authorList>
            <person name="Cohen S.P."/>
            <person name="Baruah I.K."/>
            <person name="Amoako-Attah I."/>
            <person name="Bukari Y."/>
            <person name="Meinhardt L.W."/>
            <person name="Bailey B.A."/>
        </authorList>
    </citation>
    <scope>NUCLEOTIDE SEQUENCE [LARGE SCALE GENOMIC DNA]</scope>
    <source>
        <strain evidence="2 3">GH-76</strain>
    </source>
</reference>
<feature type="transmembrane region" description="Helical" evidence="1">
    <location>
        <begin position="20"/>
        <end position="43"/>
    </location>
</feature>
<evidence type="ECO:0000313" key="3">
    <source>
        <dbReference type="Proteomes" id="UP001465976"/>
    </source>
</evidence>
<name>A0ABR3G145_9AGAR</name>
<organism evidence="2 3">
    <name type="scientific">Marasmius crinis-equi</name>
    <dbReference type="NCBI Taxonomy" id="585013"/>
    <lineage>
        <taxon>Eukaryota</taxon>
        <taxon>Fungi</taxon>
        <taxon>Dikarya</taxon>
        <taxon>Basidiomycota</taxon>
        <taxon>Agaricomycotina</taxon>
        <taxon>Agaricomycetes</taxon>
        <taxon>Agaricomycetidae</taxon>
        <taxon>Agaricales</taxon>
        <taxon>Marasmiineae</taxon>
        <taxon>Marasmiaceae</taxon>
        <taxon>Marasmius</taxon>
    </lineage>
</organism>